<sequence>MEQTNKPIFANLQNISTTELKNLKIGFFIDILSIALCRSRGGFNDTILDAVKKFIKNIAPKLNYSPKFVVWSSISYDIGQIDNIDLISYTHYFDSIDEIDPSCIFTNSRTLQLINNIDVAIIISSSEIGIPKMYQLAIHATKYGKHLKGIIGVIVKQNEKMLNSMHYDIYQNISAQNPSETNVSILFPAMVSDSCILHYDSENIHVLWSCGSFKVGWNSVDITDGMDWSQATILNFDKICSILIPIYNEKDQLALLDEGYINFGSGLYFSPNHLLESNPPIEKIIEFPFDRICQYFKTNLLFGSLTNWFKYQYQIFIKNCFNNDDSDLIGSFIKNRNNLIIKRYINDNEIEVENYFEIDKKIYLQIKILKILMNILERDDRTETCMASSISAAKYKIKIFDDMHREKINFTASFREPFKWLEQFYSLCETNKLKKYECSVCHEISVPFIIVRKIFDKDNISDIIHKTNTYYYSEIVCEKCADYFCYRKVDPTGVECVASLPIIDLDNDNTKNIYLDCFAKLTNSNSNSNSNLFDENKNETQSKFKHIFSAVYNFSTRIISSILYPLYNMAKNSNTNELEKVKFLMLTFTKSLHNRFDFNPEFQEILVSFNNNLSQIQKIEK</sequence>
<reference evidence="1" key="1">
    <citation type="submission" date="2018-10" db="EMBL/GenBank/DDBJ databases">
        <title>Hidden diversity of soil giant viruses.</title>
        <authorList>
            <person name="Schulz F."/>
            <person name="Alteio L."/>
            <person name="Goudeau D."/>
            <person name="Ryan E.M."/>
            <person name="Malmstrom R.R."/>
            <person name="Blanchard J."/>
            <person name="Woyke T."/>
        </authorList>
    </citation>
    <scope>NUCLEOTIDE SEQUENCE</scope>
    <source>
        <strain evidence="1">SAV1</strain>
    </source>
</reference>
<name>A0A3G5ACM0_9VIRU</name>
<gene>
    <name evidence="1" type="ORF">Satyrvirus1_42</name>
</gene>
<protein>
    <submittedName>
        <fullName evidence="1">Uncharacterized protein</fullName>
    </submittedName>
</protein>
<dbReference type="EMBL" id="MK072437">
    <property type="protein sequence ID" value="AYV84956.1"/>
    <property type="molecule type" value="Genomic_DNA"/>
</dbReference>
<proteinExistence type="predicted"/>
<accession>A0A3G5ACM0</accession>
<organism evidence="1">
    <name type="scientific">Satyrvirus sp</name>
    <dbReference type="NCBI Taxonomy" id="2487771"/>
    <lineage>
        <taxon>Viruses</taxon>
        <taxon>Varidnaviria</taxon>
        <taxon>Bamfordvirae</taxon>
        <taxon>Nucleocytoviricota</taxon>
        <taxon>Megaviricetes</taxon>
        <taxon>Imitervirales</taxon>
        <taxon>Mimiviridae</taxon>
        <taxon>Megamimivirinae</taxon>
    </lineage>
</organism>
<evidence type="ECO:0000313" key="1">
    <source>
        <dbReference type="EMBL" id="AYV84956.1"/>
    </source>
</evidence>